<keyword evidence="3" id="KW-0560">Oxidoreductase</keyword>
<evidence type="ECO:0000256" key="2">
    <source>
        <dbReference type="PROSITE-ProRule" id="PRU01282"/>
    </source>
</evidence>
<dbReference type="SUPFAM" id="SSF52833">
    <property type="entry name" value="Thioredoxin-like"/>
    <property type="match status" value="1"/>
</dbReference>
<protein>
    <submittedName>
        <fullName evidence="3">Arsenate reductase</fullName>
        <ecNumber evidence="3">1.20.4.1</ecNumber>
    </submittedName>
</protein>
<name>A0A7X0LL71_9BACT</name>
<dbReference type="EC" id="1.20.4.1" evidence="3"/>
<dbReference type="EMBL" id="JACHGY010000001">
    <property type="protein sequence ID" value="MBB6430589.1"/>
    <property type="molecule type" value="Genomic_DNA"/>
</dbReference>
<dbReference type="Gene3D" id="3.40.30.10">
    <property type="entry name" value="Glutaredoxin"/>
    <property type="match status" value="1"/>
</dbReference>
<proteinExistence type="inferred from homology"/>
<gene>
    <name evidence="3" type="ORF">HNQ40_002395</name>
</gene>
<dbReference type="PANTHER" id="PTHR30041:SF8">
    <property type="entry name" value="PROTEIN YFFB"/>
    <property type="match status" value="1"/>
</dbReference>
<dbReference type="Pfam" id="PF03960">
    <property type="entry name" value="ArsC"/>
    <property type="match status" value="1"/>
</dbReference>
<dbReference type="CDD" id="cd03036">
    <property type="entry name" value="ArsC_like"/>
    <property type="match status" value="1"/>
</dbReference>
<dbReference type="Proteomes" id="UP000541810">
    <property type="component" value="Unassembled WGS sequence"/>
</dbReference>
<organism evidence="3 4">
    <name type="scientific">Algisphaera agarilytica</name>
    <dbReference type="NCBI Taxonomy" id="1385975"/>
    <lineage>
        <taxon>Bacteria</taxon>
        <taxon>Pseudomonadati</taxon>
        <taxon>Planctomycetota</taxon>
        <taxon>Phycisphaerae</taxon>
        <taxon>Phycisphaerales</taxon>
        <taxon>Phycisphaeraceae</taxon>
        <taxon>Algisphaera</taxon>
    </lineage>
</organism>
<dbReference type="AlphaFoldDB" id="A0A7X0LL71"/>
<evidence type="ECO:0000313" key="3">
    <source>
        <dbReference type="EMBL" id="MBB6430589.1"/>
    </source>
</evidence>
<dbReference type="PROSITE" id="PS51353">
    <property type="entry name" value="ARSC"/>
    <property type="match status" value="1"/>
</dbReference>
<dbReference type="PROSITE" id="PS51354">
    <property type="entry name" value="GLUTAREDOXIN_2"/>
    <property type="match status" value="1"/>
</dbReference>
<reference evidence="3 4" key="1">
    <citation type="submission" date="2020-08" db="EMBL/GenBank/DDBJ databases">
        <title>Genomic Encyclopedia of Type Strains, Phase IV (KMG-IV): sequencing the most valuable type-strain genomes for metagenomic binning, comparative biology and taxonomic classification.</title>
        <authorList>
            <person name="Goeker M."/>
        </authorList>
    </citation>
    <scope>NUCLEOTIDE SEQUENCE [LARGE SCALE GENOMIC DNA]</scope>
    <source>
        <strain evidence="3 4">DSM 103725</strain>
    </source>
</reference>
<dbReference type="RefSeq" id="WP_184678096.1">
    <property type="nucleotide sequence ID" value="NZ_JACHGY010000001.1"/>
</dbReference>
<keyword evidence="4" id="KW-1185">Reference proteome</keyword>
<dbReference type="InterPro" id="IPR036249">
    <property type="entry name" value="Thioredoxin-like_sf"/>
</dbReference>
<accession>A0A7X0LL71</accession>
<dbReference type="PANTHER" id="PTHR30041">
    <property type="entry name" value="ARSENATE REDUCTASE"/>
    <property type="match status" value="1"/>
</dbReference>
<dbReference type="GO" id="GO:0008794">
    <property type="term" value="F:arsenate reductase (glutaredoxin) activity"/>
    <property type="evidence" value="ECO:0007669"/>
    <property type="project" value="UniProtKB-EC"/>
</dbReference>
<dbReference type="NCBIfam" id="TIGR01617">
    <property type="entry name" value="arsC_related"/>
    <property type="match status" value="1"/>
</dbReference>
<sequence length="123" mass="13807">MSKNSTRLTVYGYMKCDSCRKALKWLDAAGLEHTFVNITENPPAAKTLKAVLADRRYELKHLFNTSGQLYRSMNIKAKLPEMTQAEALALLAGHGKLIKRPIITDGTRFTVGFKPPVLEEVWA</sequence>
<comment type="caution">
    <text evidence="3">The sequence shown here is derived from an EMBL/GenBank/DDBJ whole genome shotgun (WGS) entry which is preliminary data.</text>
</comment>
<comment type="similarity">
    <text evidence="1 2">Belongs to the ArsC family.</text>
</comment>
<dbReference type="InterPro" id="IPR006660">
    <property type="entry name" value="Arsenate_reductase-like"/>
</dbReference>
<dbReference type="InterPro" id="IPR006504">
    <property type="entry name" value="Tscrpt_reg_Spx/MgsR"/>
</dbReference>
<evidence type="ECO:0000256" key="1">
    <source>
        <dbReference type="ARBA" id="ARBA00007198"/>
    </source>
</evidence>
<evidence type="ECO:0000313" key="4">
    <source>
        <dbReference type="Proteomes" id="UP000541810"/>
    </source>
</evidence>